<feature type="transmembrane region" description="Helical" evidence="4">
    <location>
        <begin position="371"/>
        <end position="389"/>
    </location>
</feature>
<dbReference type="CDD" id="cd17477">
    <property type="entry name" value="MFS_YcaD_like"/>
    <property type="match status" value="1"/>
</dbReference>
<evidence type="ECO:0000256" key="2">
    <source>
        <dbReference type="ARBA" id="ARBA00022989"/>
    </source>
</evidence>
<dbReference type="EMBL" id="CP048630">
    <property type="protein sequence ID" value="QIB35948.1"/>
    <property type="molecule type" value="Genomic_DNA"/>
</dbReference>
<accession>A0A6P1YR55</accession>
<dbReference type="PROSITE" id="PS50850">
    <property type="entry name" value="MFS"/>
    <property type="match status" value="1"/>
</dbReference>
<evidence type="ECO:0000259" key="5">
    <source>
        <dbReference type="PROSITE" id="PS50850"/>
    </source>
</evidence>
<dbReference type="SUPFAM" id="SSF103473">
    <property type="entry name" value="MFS general substrate transporter"/>
    <property type="match status" value="1"/>
</dbReference>
<dbReference type="Proteomes" id="UP000464751">
    <property type="component" value="Chromosome"/>
</dbReference>
<evidence type="ECO:0000256" key="3">
    <source>
        <dbReference type="ARBA" id="ARBA00023136"/>
    </source>
</evidence>
<dbReference type="PANTHER" id="PTHR23521:SF3">
    <property type="entry name" value="MFS TRANSPORTER"/>
    <property type="match status" value="1"/>
</dbReference>
<feature type="domain" description="Major facilitator superfamily (MFS) profile" evidence="5">
    <location>
        <begin position="25"/>
        <end position="395"/>
    </location>
</feature>
<feature type="transmembrane region" description="Helical" evidence="4">
    <location>
        <begin position="176"/>
        <end position="196"/>
    </location>
</feature>
<sequence>MAGQSRKHRGGGVNESSPGASLLFSRGAVIATATMFGLTYSLSAGLIAFSLVQQGRSEALIGANAAMHAVGVLVVAVCLPRFVAAYGIRRLVIIALGTAATVLASFPALPFIVLWFVLRLMLGMASETLFVLSEVWTNSLSSESTRARAMATYTAALSIGFALGPIILSLVGTSGFAPYLVGAGIALAAAALVASPKVQVPVFDEPVTGSPLRFMRLAPVAISATMLNAALETSGLSFLAIYAVNLGWPEADATRLMSVMMIGAIMLQLPIGWLGDTIDRITLVVALAMIAALGALAWPFALGSPWLTYGLLFIWGGAFVGIYTLMLSVVGSRFKGTELVGIYAAMGLMWGLGALLGPLIAGFAMEWSRNGLAFFAAAVCATFAAFVVTRGKRPT</sequence>
<feature type="transmembrane region" description="Helical" evidence="4">
    <location>
        <begin position="149"/>
        <end position="170"/>
    </location>
</feature>
<name>A0A6P1YR55_9HYPH</name>
<feature type="transmembrane region" description="Helical" evidence="4">
    <location>
        <begin position="306"/>
        <end position="330"/>
    </location>
</feature>
<evidence type="ECO:0000256" key="1">
    <source>
        <dbReference type="ARBA" id="ARBA00022692"/>
    </source>
</evidence>
<dbReference type="KEGG" id="apra:G3A50_21215"/>
<feature type="transmembrane region" description="Helical" evidence="4">
    <location>
        <begin position="281"/>
        <end position="300"/>
    </location>
</feature>
<dbReference type="AlphaFoldDB" id="A0A6P1YR55"/>
<proteinExistence type="predicted"/>
<keyword evidence="2 4" id="KW-1133">Transmembrane helix</keyword>
<keyword evidence="1 4" id="KW-0812">Transmembrane</keyword>
<feature type="transmembrane region" description="Helical" evidence="4">
    <location>
        <begin position="59"/>
        <end position="79"/>
    </location>
</feature>
<keyword evidence="3 4" id="KW-0472">Membrane</keyword>
<evidence type="ECO:0000313" key="6">
    <source>
        <dbReference type="EMBL" id="QIB35948.1"/>
    </source>
</evidence>
<feature type="transmembrane region" description="Helical" evidence="4">
    <location>
        <begin position="256"/>
        <end position="274"/>
    </location>
</feature>
<dbReference type="Pfam" id="PF07690">
    <property type="entry name" value="MFS_1"/>
    <property type="match status" value="1"/>
</dbReference>
<dbReference type="InterPro" id="IPR011701">
    <property type="entry name" value="MFS"/>
</dbReference>
<dbReference type="GO" id="GO:0022857">
    <property type="term" value="F:transmembrane transporter activity"/>
    <property type="evidence" value="ECO:0007669"/>
    <property type="project" value="InterPro"/>
</dbReference>
<dbReference type="GO" id="GO:0005886">
    <property type="term" value="C:plasma membrane"/>
    <property type="evidence" value="ECO:0007669"/>
    <property type="project" value="TreeGrafter"/>
</dbReference>
<organism evidence="6 7">
    <name type="scientific">Ancylobacter pratisalsi</name>
    <dbReference type="NCBI Taxonomy" id="1745854"/>
    <lineage>
        <taxon>Bacteria</taxon>
        <taxon>Pseudomonadati</taxon>
        <taxon>Pseudomonadota</taxon>
        <taxon>Alphaproteobacteria</taxon>
        <taxon>Hyphomicrobiales</taxon>
        <taxon>Xanthobacteraceae</taxon>
        <taxon>Ancylobacter</taxon>
    </lineage>
</organism>
<dbReference type="InterPro" id="IPR036259">
    <property type="entry name" value="MFS_trans_sf"/>
</dbReference>
<feature type="transmembrane region" description="Helical" evidence="4">
    <location>
        <begin position="28"/>
        <end position="53"/>
    </location>
</feature>
<reference evidence="6 7" key="1">
    <citation type="submission" date="2020-02" db="EMBL/GenBank/DDBJ databases">
        <authorList>
            <person name="Li G."/>
        </authorList>
    </citation>
    <scope>NUCLEOTIDE SEQUENCE [LARGE SCALE GENOMIC DNA]</scope>
    <source>
        <strain evidence="6 7">DSM 102029</strain>
    </source>
</reference>
<feature type="transmembrane region" description="Helical" evidence="4">
    <location>
        <begin position="91"/>
        <end position="109"/>
    </location>
</feature>
<dbReference type="InterPro" id="IPR047200">
    <property type="entry name" value="MFS_YcaD-like"/>
</dbReference>
<gene>
    <name evidence="6" type="ORF">G3A50_21215</name>
</gene>
<protein>
    <submittedName>
        <fullName evidence="6">MFS transporter</fullName>
    </submittedName>
</protein>
<dbReference type="PANTHER" id="PTHR23521">
    <property type="entry name" value="TRANSPORTER MFS SUPERFAMILY"/>
    <property type="match status" value="1"/>
</dbReference>
<dbReference type="Gene3D" id="1.20.1250.20">
    <property type="entry name" value="MFS general substrate transporter like domains"/>
    <property type="match status" value="2"/>
</dbReference>
<evidence type="ECO:0000256" key="4">
    <source>
        <dbReference type="SAM" id="Phobius"/>
    </source>
</evidence>
<keyword evidence="7" id="KW-1185">Reference proteome</keyword>
<evidence type="ECO:0000313" key="7">
    <source>
        <dbReference type="Proteomes" id="UP000464751"/>
    </source>
</evidence>
<dbReference type="InterPro" id="IPR020846">
    <property type="entry name" value="MFS_dom"/>
</dbReference>
<feature type="transmembrane region" description="Helical" evidence="4">
    <location>
        <begin position="342"/>
        <end position="365"/>
    </location>
</feature>